<name>A0A3M8C2P9_9BACL</name>
<dbReference type="EMBL" id="RHHR01000036">
    <property type="protein sequence ID" value="RNB69946.1"/>
    <property type="molecule type" value="Genomic_DNA"/>
</dbReference>
<comment type="caution">
    <text evidence="3">The sequence shown here is derived from an EMBL/GenBank/DDBJ whole genome shotgun (WGS) entry which is preliminary data.</text>
</comment>
<protein>
    <submittedName>
        <fullName evidence="3">DJ-1/PfpI family protein</fullName>
    </submittedName>
</protein>
<keyword evidence="1" id="KW-0812">Transmembrane</keyword>
<accession>A0A3M8C2P9</accession>
<keyword evidence="1" id="KW-0472">Membrane</keyword>
<gene>
    <name evidence="3" type="ORF">EDM52_18430</name>
</gene>
<sequence length="461" mass="50935">MWKFLLRSVVYAMIIILLVGGIGVSGLVYSQGLFWGSIRQEPVPSLEGIQKPVHDPNKPTVAVLLGNEATESMDFTIPYQLLSMTGAYNVYAVAEDNQVRSLTGGVDIVPHYSFAELDALLGKSADMIAIPFMMTQDAQKFEPIREWIQKHKDTTLLSICAGSGNLAATGLLDGKTVTTHWQTVADLTRLYPNVNWVTDRRYITNDEGKIISSAGVSSGIDATLYVISQQLGEPMAEKIAKDLNYPSYDFVKNPKVEPFSIDMKYSTYILNNAFQWNKTKAGMLLYNGVEEMAIASVLDIYSDTGTTQVLSATSAGQPVVSKHGLNLLPRYEWATLPALDKMIVPGTQATTLATDEIEGWKEIGNGLEPLLVHSDPNRFIFEAQFEDLAKQEDLLTALHAVKRLEFRAENYQLEGNALPYETYGNLLLTLIGAIGIAWYIDRRFILKKKGACCLKGKSKTA</sequence>
<reference evidence="3 4" key="1">
    <citation type="submission" date="2018-10" db="EMBL/GenBank/DDBJ databases">
        <title>Phylogenomics of Brevibacillus.</title>
        <authorList>
            <person name="Dunlap C."/>
        </authorList>
    </citation>
    <scope>NUCLEOTIDE SEQUENCE [LARGE SCALE GENOMIC DNA]</scope>
    <source>
        <strain evidence="3 4">JCM 12215</strain>
    </source>
</reference>
<dbReference type="InterPro" id="IPR002818">
    <property type="entry name" value="DJ-1/PfpI"/>
</dbReference>
<proteinExistence type="predicted"/>
<dbReference type="AlphaFoldDB" id="A0A3M8C2P9"/>
<dbReference type="InterPro" id="IPR029062">
    <property type="entry name" value="Class_I_gatase-like"/>
</dbReference>
<dbReference type="Proteomes" id="UP000282028">
    <property type="component" value="Unassembled WGS sequence"/>
</dbReference>
<dbReference type="Pfam" id="PF01965">
    <property type="entry name" value="DJ-1_PfpI"/>
    <property type="match status" value="1"/>
</dbReference>
<feature type="transmembrane region" description="Helical" evidence="1">
    <location>
        <begin position="9"/>
        <end position="29"/>
    </location>
</feature>
<dbReference type="PANTHER" id="PTHR43130:SF3">
    <property type="entry name" value="HTH-TYPE TRANSCRIPTIONAL REGULATOR RV1931C"/>
    <property type="match status" value="1"/>
</dbReference>
<evidence type="ECO:0000256" key="1">
    <source>
        <dbReference type="SAM" id="Phobius"/>
    </source>
</evidence>
<evidence type="ECO:0000313" key="4">
    <source>
        <dbReference type="Proteomes" id="UP000282028"/>
    </source>
</evidence>
<keyword evidence="4" id="KW-1185">Reference proteome</keyword>
<keyword evidence="1" id="KW-1133">Transmembrane helix</keyword>
<feature type="domain" description="DJ-1/PfpI" evidence="2">
    <location>
        <begin position="61"/>
        <end position="227"/>
    </location>
</feature>
<dbReference type="OrthoDB" id="6382410at2"/>
<evidence type="ECO:0000259" key="2">
    <source>
        <dbReference type="Pfam" id="PF01965"/>
    </source>
</evidence>
<feature type="transmembrane region" description="Helical" evidence="1">
    <location>
        <begin position="422"/>
        <end position="440"/>
    </location>
</feature>
<dbReference type="Gene3D" id="3.40.50.880">
    <property type="match status" value="2"/>
</dbReference>
<evidence type="ECO:0000313" key="3">
    <source>
        <dbReference type="EMBL" id="RNB69946.1"/>
    </source>
</evidence>
<dbReference type="RefSeq" id="WP_122910416.1">
    <property type="nucleotide sequence ID" value="NZ_CBCSBE010000013.1"/>
</dbReference>
<dbReference type="InterPro" id="IPR052158">
    <property type="entry name" value="INH-QAR"/>
</dbReference>
<dbReference type="SUPFAM" id="SSF52317">
    <property type="entry name" value="Class I glutamine amidotransferase-like"/>
    <property type="match status" value="2"/>
</dbReference>
<organism evidence="3 4">
    <name type="scientific">Brevibacillus invocatus</name>
    <dbReference type="NCBI Taxonomy" id="173959"/>
    <lineage>
        <taxon>Bacteria</taxon>
        <taxon>Bacillati</taxon>
        <taxon>Bacillota</taxon>
        <taxon>Bacilli</taxon>
        <taxon>Bacillales</taxon>
        <taxon>Paenibacillaceae</taxon>
        <taxon>Brevibacillus</taxon>
    </lineage>
</organism>
<dbReference type="PANTHER" id="PTHR43130">
    <property type="entry name" value="ARAC-FAMILY TRANSCRIPTIONAL REGULATOR"/>
    <property type="match status" value="1"/>
</dbReference>